<organism evidence="1 2">
    <name type="scientific">Anoxybacterium hadale</name>
    <dbReference type="NCBI Taxonomy" id="3408580"/>
    <lineage>
        <taxon>Bacteria</taxon>
        <taxon>Bacillati</taxon>
        <taxon>Bacillota</taxon>
        <taxon>Clostridia</taxon>
        <taxon>Peptostreptococcales</taxon>
        <taxon>Anaerovoracaceae</taxon>
        <taxon>Anoxybacterium</taxon>
    </lineage>
</organism>
<keyword evidence="1" id="KW-0547">Nucleotide-binding</keyword>
<keyword evidence="1" id="KW-0067">ATP-binding</keyword>
<sequence length="583" mass="65974">MSKENINTQKTSYLIKRFIPYFKPYKHILALDLFCATLTTLCDLVLPVIVRSLTNKAAYHLEQLTPRLILTIGTIYLALRIVDVIANYYMASVGHIMGARIETDMRKDLFEHLQQLSYSFYNNTKIGQLMARITSDLFDVTEFAHHCPEEYYIALVKITVAFCILGATNIWLTLLIFALIPVMIIFAMRYSLKMRTAFKKSRNQLGEINAQVEDSLLGVRVVKSFANEDLEAEKFRKGNEGFLDAKKEVYKYMAAFQSTTRFFDGLMYLVVVVAGAIFMMKGLITPGDFMAYLLYVVMLLATVRRIVEFTEQFQRGMTGIERFIEVMDEEVEIKDAADAIPVQKVKGNIRFDHVSFHYKDDDENVLTDLNFEIKEGENIALVGPSGAGKTTLCNLILRFYDITAGSIQVDGNDIRNVTTHSLRSQIGMVQQDVYLFSGTVYDNIEYGRPGATHEEIEKAARLAGADKFIEELPDGYNTYVGERGVKLSGGQKQRISIARVFLKNPPILILDEATSALDNESERLVQQSLEELTKGRTTLTIAHRLTTIKNATKIFVLTDDGIEESGNHEELLAKGGLYARLWM</sequence>
<protein>
    <submittedName>
        <fullName evidence="1">ABC transporter ATP-binding protein</fullName>
    </submittedName>
</protein>
<gene>
    <name evidence="1" type="ORF">FRZ06_10700</name>
</gene>
<name>A0ACD1AC81_9FIRM</name>
<dbReference type="EMBL" id="CP042469">
    <property type="protein sequence ID" value="QOX63781.1"/>
    <property type="molecule type" value="Genomic_DNA"/>
</dbReference>
<proteinExistence type="predicted"/>
<reference evidence="1" key="1">
    <citation type="submission" date="2019-08" db="EMBL/GenBank/DDBJ databases">
        <title>Genome sequence of Clostridiales bacterium MT110.</title>
        <authorList>
            <person name="Cao J."/>
        </authorList>
    </citation>
    <scope>NUCLEOTIDE SEQUENCE</scope>
    <source>
        <strain evidence="1">MT110</strain>
    </source>
</reference>
<keyword evidence="2" id="KW-1185">Reference proteome</keyword>
<dbReference type="Proteomes" id="UP000594014">
    <property type="component" value="Chromosome"/>
</dbReference>
<accession>A0ACD1AC81</accession>
<evidence type="ECO:0000313" key="2">
    <source>
        <dbReference type="Proteomes" id="UP000594014"/>
    </source>
</evidence>
<evidence type="ECO:0000313" key="1">
    <source>
        <dbReference type="EMBL" id="QOX63781.1"/>
    </source>
</evidence>